<keyword evidence="1" id="KW-1185">Reference proteome</keyword>
<name>A0A1U8BHN7_NELNU</name>
<dbReference type="eggNOG" id="KOG0017">
    <property type="taxonomic scope" value="Eukaryota"/>
</dbReference>
<protein>
    <submittedName>
        <fullName evidence="2">Protein PHLOEM PROTEIN 2-LIKE A1</fullName>
    </submittedName>
</protein>
<dbReference type="InParanoid" id="A0A1U8BHN7"/>
<dbReference type="Pfam" id="PF14299">
    <property type="entry name" value="PP2"/>
    <property type="match status" value="1"/>
</dbReference>
<dbReference type="FunCoup" id="A0A1U8BHN7">
    <property type="interactions" value="1468"/>
</dbReference>
<reference evidence="2" key="1">
    <citation type="submission" date="2025-08" db="UniProtKB">
        <authorList>
            <consortium name="RefSeq"/>
        </authorList>
    </citation>
    <scope>IDENTIFICATION</scope>
</reference>
<dbReference type="OMA" id="EIYIHEY"/>
<dbReference type="KEGG" id="nnu:104610976"/>
<evidence type="ECO:0000313" key="2">
    <source>
        <dbReference type="RefSeq" id="XP_010276156.1"/>
    </source>
</evidence>
<evidence type="ECO:0000313" key="1">
    <source>
        <dbReference type="Proteomes" id="UP000189703"/>
    </source>
</evidence>
<dbReference type="Proteomes" id="UP000189703">
    <property type="component" value="Unplaced"/>
</dbReference>
<dbReference type="PANTHER" id="PTHR48478">
    <property type="entry name" value="LECTIN-LIKE"/>
    <property type="match status" value="1"/>
</dbReference>
<organism evidence="1 2">
    <name type="scientific">Nelumbo nucifera</name>
    <name type="common">Sacred lotus</name>
    <dbReference type="NCBI Taxonomy" id="4432"/>
    <lineage>
        <taxon>Eukaryota</taxon>
        <taxon>Viridiplantae</taxon>
        <taxon>Streptophyta</taxon>
        <taxon>Embryophyta</taxon>
        <taxon>Tracheophyta</taxon>
        <taxon>Spermatophyta</taxon>
        <taxon>Magnoliopsida</taxon>
        <taxon>Proteales</taxon>
        <taxon>Nelumbonaceae</taxon>
        <taxon>Nelumbo</taxon>
    </lineage>
</organism>
<proteinExistence type="predicted"/>
<dbReference type="InterPro" id="IPR052147">
    <property type="entry name" value="PP2-like/Lectin"/>
</dbReference>
<sequence length="245" mass="27976">MKWDEKGKMSSEWFQEVTIHGAEEPIKPPSCGCIVETKTEPKFPHNYEAIIKDADCPVNRSSIEKLLEQLYSGVFLNQKRKKYWVQKNSGHNCFMLFARDLSITWGENKGYWHWPYSPDMSNVLVDVAELLNVCWLEVHGSFDMSNLSPGAIYEVAFVVQLKDPAYGWEAPVNLRLVLPDGKTQQHKECLIYKPRAKWIELLAGEVQTSPGNTGALQFSLFEFEGGQWKKGLVIKGVTIRPKNKP</sequence>
<dbReference type="STRING" id="4432.A0A1U8BHN7"/>
<dbReference type="RefSeq" id="XP_010276156.1">
    <property type="nucleotide sequence ID" value="XM_010277854.2"/>
</dbReference>
<dbReference type="AlphaFoldDB" id="A0A1U8BHN7"/>
<dbReference type="GO" id="GO:0030246">
    <property type="term" value="F:carbohydrate binding"/>
    <property type="evidence" value="ECO:0007669"/>
    <property type="project" value="InterPro"/>
</dbReference>
<gene>
    <name evidence="2" type="primary">LOC104610976</name>
</gene>
<dbReference type="PANTHER" id="PTHR48478:SF1">
    <property type="entry name" value="LECTIN-LIKE"/>
    <property type="match status" value="1"/>
</dbReference>
<dbReference type="InterPro" id="IPR025886">
    <property type="entry name" value="PP2-like"/>
</dbReference>
<dbReference type="OrthoDB" id="533833at2759"/>
<dbReference type="GeneID" id="104610976"/>
<accession>A0A1U8BHN7</accession>